<dbReference type="Proteomes" id="UP000632498">
    <property type="component" value="Unassembled WGS sequence"/>
</dbReference>
<evidence type="ECO:0000259" key="9">
    <source>
        <dbReference type="PROSITE" id="PS50885"/>
    </source>
</evidence>
<dbReference type="CDD" id="cd06225">
    <property type="entry name" value="HAMP"/>
    <property type="match status" value="1"/>
</dbReference>
<dbReference type="PROSITE" id="PS50111">
    <property type="entry name" value="CHEMOTAXIS_TRANSDUC_2"/>
    <property type="match status" value="1"/>
</dbReference>
<organism evidence="10 11">
    <name type="scientific">Terasakiella brassicae</name>
    <dbReference type="NCBI Taxonomy" id="1634917"/>
    <lineage>
        <taxon>Bacteria</taxon>
        <taxon>Pseudomonadati</taxon>
        <taxon>Pseudomonadota</taxon>
        <taxon>Alphaproteobacteria</taxon>
        <taxon>Rhodospirillales</taxon>
        <taxon>Terasakiellaceae</taxon>
        <taxon>Terasakiella</taxon>
    </lineage>
</organism>
<keyword evidence="3 5" id="KW-0807">Transducer</keyword>
<dbReference type="SMART" id="SM00304">
    <property type="entry name" value="HAMP"/>
    <property type="match status" value="1"/>
</dbReference>
<dbReference type="RefSeq" id="WP_188661538.1">
    <property type="nucleotide sequence ID" value="NZ_BMHV01000004.1"/>
</dbReference>
<dbReference type="PANTHER" id="PTHR32089:SF112">
    <property type="entry name" value="LYSOZYME-LIKE PROTEIN-RELATED"/>
    <property type="match status" value="1"/>
</dbReference>
<keyword evidence="11" id="KW-1185">Reference proteome</keyword>
<reference evidence="10" key="2">
    <citation type="submission" date="2020-09" db="EMBL/GenBank/DDBJ databases">
        <authorList>
            <person name="Sun Q."/>
            <person name="Zhou Y."/>
        </authorList>
    </citation>
    <scope>NUCLEOTIDE SEQUENCE</scope>
    <source>
        <strain evidence="10">CGMCC 1.15254</strain>
    </source>
</reference>
<feature type="domain" description="Methyl-accepting transducer" evidence="7">
    <location>
        <begin position="446"/>
        <end position="693"/>
    </location>
</feature>
<dbReference type="GO" id="GO:0005886">
    <property type="term" value="C:plasma membrane"/>
    <property type="evidence" value="ECO:0007669"/>
    <property type="project" value="UniProtKB-SubCell"/>
</dbReference>
<evidence type="ECO:0008006" key="12">
    <source>
        <dbReference type="Google" id="ProtNLM"/>
    </source>
</evidence>
<dbReference type="GO" id="GO:0007165">
    <property type="term" value="P:signal transduction"/>
    <property type="evidence" value="ECO:0007669"/>
    <property type="project" value="UniProtKB-KW"/>
</dbReference>
<evidence type="ECO:0000256" key="3">
    <source>
        <dbReference type="ARBA" id="ARBA00023224"/>
    </source>
</evidence>
<name>A0A917F6G6_9PROT</name>
<dbReference type="InterPro" id="IPR000727">
    <property type="entry name" value="T_SNARE_dom"/>
</dbReference>
<dbReference type="Pfam" id="PF00672">
    <property type="entry name" value="HAMP"/>
    <property type="match status" value="1"/>
</dbReference>
<dbReference type="SMART" id="SM00283">
    <property type="entry name" value="MA"/>
    <property type="match status" value="1"/>
</dbReference>
<dbReference type="Pfam" id="PF00015">
    <property type="entry name" value="MCPsignal"/>
    <property type="match status" value="1"/>
</dbReference>
<protein>
    <recommendedName>
        <fullName evidence="12">Chemotaxis protein</fullName>
    </recommendedName>
</protein>
<keyword evidence="6" id="KW-0812">Transmembrane</keyword>
<proteinExistence type="inferred from homology"/>
<evidence type="ECO:0000256" key="1">
    <source>
        <dbReference type="ARBA" id="ARBA00004429"/>
    </source>
</evidence>
<comment type="similarity">
    <text evidence="4">Belongs to the methyl-accepting chemotaxis (MCP) protein family.</text>
</comment>
<dbReference type="InterPro" id="IPR004089">
    <property type="entry name" value="MCPsignal_dom"/>
</dbReference>
<dbReference type="PROSITE" id="PS50192">
    <property type="entry name" value="T_SNARE"/>
    <property type="match status" value="1"/>
</dbReference>
<dbReference type="PANTHER" id="PTHR32089">
    <property type="entry name" value="METHYL-ACCEPTING CHEMOTAXIS PROTEIN MCPB"/>
    <property type="match status" value="1"/>
</dbReference>
<comment type="subcellular location">
    <subcellularLocation>
        <location evidence="1">Cell inner membrane</location>
        <topology evidence="1">Multi-pass membrane protein</topology>
    </subcellularLocation>
</comment>
<dbReference type="InterPro" id="IPR003660">
    <property type="entry name" value="HAMP_dom"/>
</dbReference>
<evidence type="ECO:0000256" key="5">
    <source>
        <dbReference type="PROSITE-ProRule" id="PRU00284"/>
    </source>
</evidence>
<feature type="domain" description="HAMP" evidence="9">
    <location>
        <begin position="378"/>
        <end position="430"/>
    </location>
</feature>
<gene>
    <name evidence="10" type="ORF">GCM10011332_06360</name>
</gene>
<dbReference type="SUPFAM" id="SSF58104">
    <property type="entry name" value="Methyl-accepting chemotaxis protein (MCP) signaling domain"/>
    <property type="match status" value="1"/>
</dbReference>
<evidence type="ECO:0000256" key="2">
    <source>
        <dbReference type="ARBA" id="ARBA00022519"/>
    </source>
</evidence>
<comment type="caution">
    <text evidence="10">The sequence shown here is derived from an EMBL/GenBank/DDBJ whole genome shotgun (WGS) entry which is preliminary data.</text>
</comment>
<sequence>MKKFFKKMPFGNIILFSFGVRQKLIGAFAVVSTLAVVSGMVAFLAFDMAGAELKNITDEQVPPMLTASRLLKQSERLASDIRAYASETEAEKLTQAKSHIATLFSIVQKELNVLIATFPHNDDVKKTKEIMEKIQQSFDEISVLQIKRITDQAQLMTSFDALEQERKKITANLAPAYSSTRGQIENGKFVLQEKPADLNSPIIAQQLLKEVLAATDDRLKYSELERLSFEYESALKNTLKENDPSKLALAGIQTSVLLSSAREIADGFTPKMKNVFDEIITNLAVFAEGTDDKRSLIDLRSDVLETSQNAKDLIARLYENLNHLGKTVGTLESRFNQNIQNAGQAARKVSDQMLLAVAVATATSLLVSVLTVWLYVIRNVGARLSHLHQTMRALSRGDLDVVVNSTGNDEISKMANAVEIFKTNAKQIEAMKESERHKAYSQKIELAGELQKIAHTLEEEVQDLAKGVKDQSSLLQQAADALDVVAGDTRSRSQEAENASAETFRAVGSVAAAMEELSATIEEIQRQATYSSEILVAAQGQSDDANLKVEGLMQAALSIGEVTKLISDIAEQTNLLALNATIEAARAGEHGKGFAVVAAEVKTLADQTTKATGQISSHISHIQSATQEAAGSISSISETIAKISEIALTIADTVKEQSQATEEISQNMRTAAERTEEAHAEINTVFQDAEKTKSLSAQVRDASGNAAQQIVALDDNVKMVIDQLRQSAHAQNKSAQEAIGQTV</sequence>
<accession>A0A917F6G6</accession>
<evidence type="ECO:0000313" key="11">
    <source>
        <dbReference type="Proteomes" id="UP000632498"/>
    </source>
</evidence>
<feature type="domain" description="T-SNARE coiled-coil homology" evidence="8">
    <location>
        <begin position="623"/>
        <end position="685"/>
    </location>
</feature>
<reference evidence="10" key="1">
    <citation type="journal article" date="2014" name="Int. J. Syst. Evol. Microbiol.">
        <title>Complete genome sequence of Corynebacterium casei LMG S-19264T (=DSM 44701T), isolated from a smear-ripened cheese.</title>
        <authorList>
            <consortium name="US DOE Joint Genome Institute (JGI-PGF)"/>
            <person name="Walter F."/>
            <person name="Albersmeier A."/>
            <person name="Kalinowski J."/>
            <person name="Ruckert C."/>
        </authorList>
    </citation>
    <scope>NUCLEOTIDE SEQUENCE</scope>
    <source>
        <strain evidence="10">CGMCC 1.15254</strain>
    </source>
</reference>
<keyword evidence="2" id="KW-1003">Cell membrane</keyword>
<feature type="transmembrane region" description="Helical" evidence="6">
    <location>
        <begin position="24"/>
        <end position="46"/>
    </location>
</feature>
<dbReference type="EMBL" id="BMHV01000004">
    <property type="protein sequence ID" value="GGF55679.1"/>
    <property type="molecule type" value="Genomic_DNA"/>
</dbReference>
<evidence type="ECO:0000313" key="10">
    <source>
        <dbReference type="EMBL" id="GGF55679.1"/>
    </source>
</evidence>
<evidence type="ECO:0000259" key="8">
    <source>
        <dbReference type="PROSITE" id="PS50192"/>
    </source>
</evidence>
<dbReference type="Gene3D" id="6.10.340.10">
    <property type="match status" value="1"/>
</dbReference>
<keyword evidence="6" id="KW-1133">Transmembrane helix</keyword>
<keyword evidence="6" id="KW-0472">Membrane</keyword>
<keyword evidence="2" id="KW-0997">Cell inner membrane</keyword>
<dbReference type="Gene3D" id="1.10.287.950">
    <property type="entry name" value="Methyl-accepting chemotaxis protein"/>
    <property type="match status" value="1"/>
</dbReference>
<dbReference type="PROSITE" id="PS50885">
    <property type="entry name" value="HAMP"/>
    <property type="match status" value="1"/>
</dbReference>
<evidence type="ECO:0000259" key="7">
    <source>
        <dbReference type="PROSITE" id="PS50111"/>
    </source>
</evidence>
<evidence type="ECO:0000256" key="4">
    <source>
        <dbReference type="ARBA" id="ARBA00029447"/>
    </source>
</evidence>
<dbReference type="AlphaFoldDB" id="A0A917F6G6"/>
<evidence type="ECO:0000256" key="6">
    <source>
        <dbReference type="SAM" id="Phobius"/>
    </source>
</evidence>
<feature type="transmembrane region" description="Helical" evidence="6">
    <location>
        <begin position="354"/>
        <end position="376"/>
    </location>
</feature>